<sequence>MSERRPDKMKILWVDSLVDAACNLGSVIGFLGLFLNFTSVLWAPQNWFYWLQWIFMASENPTFVDVEPMIGNPSPPCLTYEAKKEAVGADPGDVSGWYGPGAYLAWLFTIYVASVSSIWNTNISSNTYEVPTDQKKDEVATEGVLLAALIYPAIALLILYTGSLGVRWIQASTLRCLSLSTQS</sequence>
<reference evidence="2" key="1">
    <citation type="journal article" date="2020" name="Stud. Mycol.">
        <title>101 Dothideomycetes genomes: a test case for predicting lifestyles and emergence of pathogens.</title>
        <authorList>
            <person name="Haridas S."/>
            <person name="Albert R."/>
            <person name="Binder M."/>
            <person name="Bloem J."/>
            <person name="Labutti K."/>
            <person name="Salamov A."/>
            <person name="Andreopoulos B."/>
            <person name="Baker S."/>
            <person name="Barry K."/>
            <person name="Bills G."/>
            <person name="Bluhm B."/>
            <person name="Cannon C."/>
            <person name="Castanera R."/>
            <person name="Culley D."/>
            <person name="Daum C."/>
            <person name="Ezra D."/>
            <person name="Gonzalez J."/>
            <person name="Henrissat B."/>
            <person name="Kuo A."/>
            <person name="Liang C."/>
            <person name="Lipzen A."/>
            <person name="Lutzoni F."/>
            <person name="Magnuson J."/>
            <person name="Mondo S."/>
            <person name="Nolan M."/>
            <person name="Ohm R."/>
            <person name="Pangilinan J."/>
            <person name="Park H.-J."/>
            <person name="Ramirez L."/>
            <person name="Alfaro M."/>
            <person name="Sun H."/>
            <person name="Tritt A."/>
            <person name="Yoshinaga Y."/>
            <person name="Zwiers L.-H."/>
            <person name="Turgeon B."/>
            <person name="Goodwin S."/>
            <person name="Spatafora J."/>
            <person name="Crous P."/>
            <person name="Grigoriev I."/>
        </authorList>
    </citation>
    <scope>NUCLEOTIDE SEQUENCE</scope>
    <source>
        <strain evidence="2">CBS 107.79</strain>
    </source>
</reference>
<feature type="transmembrane region" description="Helical" evidence="1">
    <location>
        <begin position="103"/>
        <end position="123"/>
    </location>
</feature>
<evidence type="ECO:0000313" key="3">
    <source>
        <dbReference type="Proteomes" id="UP000800036"/>
    </source>
</evidence>
<feature type="transmembrane region" description="Helical" evidence="1">
    <location>
        <begin position="21"/>
        <end position="43"/>
    </location>
</feature>
<evidence type="ECO:0000313" key="2">
    <source>
        <dbReference type="EMBL" id="KAF1979252.1"/>
    </source>
</evidence>
<gene>
    <name evidence="2" type="ORF">BU23DRAFT_642589</name>
</gene>
<dbReference type="Proteomes" id="UP000800036">
    <property type="component" value="Unassembled WGS sequence"/>
</dbReference>
<dbReference type="OrthoDB" id="4441075at2759"/>
<protein>
    <submittedName>
        <fullName evidence="2">Uncharacterized protein</fullName>
    </submittedName>
</protein>
<dbReference type="EMBL" id="ML976658">
    <property type="protein sequence ID" value="KAF1979252.1"/>
    <property type="molecule type" value="Genomic_DNA"/>
</dbReference>
<organism evidence="2 3">
    <name type="scientific">Bimuria novae-zelandiae CBS 107.79</name>
    <dbReference type="NCBI Taxonomy" id="1447943"/>
    <lineage>
        <taxon>Eukaryota</taxon>
        <taxon>Fungi</taxon>
        <taxon>Dikarya</taxon>
        <taxon>Ascomycota</taxon>
        <taxon>Pezizomycotina</taxon>
        <taxon>Dothideomycetes</taxon>
        <taxon>Pleosporomycetidae</taxon>
        <taxon>Pleosporales</taxon>
        <taxon>Massarineae</taxon>
        <taxon>Didymosphaeriaceae</taxon>
        <taxon>Bimuria</taxon>
    </lineage>
</organism>
<name>A0A6A5VU71_9PLEO</name>
<keyword evidence="1" id="KW-1133">Transmembrane helix</keyword>
<keyword evidence="3" id="KW-1185">Reference proteome</keyword>
<evidence type="ECO:0000256" key="1">
    <source>
        <dbReference type="SAM" id="Phobius"/>
    </source>
</evidence>
<keyword evidence="1" id="KW-0472">Membrane</keyword>
<dbReference type="AlphaFoldDB" id="A0A6A5VU71"/>
<feature type="transmembrane region" description="Helical" evidence="1">
    <location>
        <begin position="144"/>
        <end position="169"/>
    </location>
</feature>
<keyword evidence="1" id="KW-0812">Transmembrane</keyword>
<accession>A0A6A5VU71</accession>
<proteinExistence type="predicted"/>